<accession>G8Y1T4</accession>
<dbReference type="OrthoDB" id="6781668at2759"/>
<gene>
    <name evidence="3" type="primary">Piso0_005300</name>
    <name evidence="3" type="ORF">GNLVRS01_PISO0N12113g</name>
</gene>
<dbReference type="InterPro" id="IPR052587">
    <property type="entry name" value="TELO2-interacting_protein_1"/>
</dbReference>
<keyword evidence="4" id="KW-1185">Reference proteome</keyword>
<dbReference type="InterPro" id="IPR057566">
    <property type="entry name" value="TPR_TTI1_N"/>
</dbReference>
<feature type="compositionally biased region" description="Acidic residues" evidence="1">
    <location>
        <begin position="983"/>
        <end position="1000"/>
    </location>
</feature>
<evidence type="ECO:0000259" key="2">
    <source>
        <dbReference type="Pfam" id="PF24173"/>
    </source>
</evidence>
<dbReference type="eggNOG" id="KOG4524">
    <property type="taxonomic scope" value="Eukaryota"/>
</dbReference>
<protein>
    <submittedName>
        <fullName evidence="3">Piso0_005300 protein</fullName>
    </submittedName>
</protein>
<feature type="region of interest" description="Disordered" evidence="1">
    <location>
        <begin position="978"/>
        <end position="1008"/>
    </location>
</feature>
<dbReference type="InParanoid" id="G8Y1T4"/>
<organism evidence="3 4">
    <name type="scientific">Pichia sorbitophila (strain ATCC MYA-4447 / BCRC 22081 / CBS 7064 / NBRC 10061 / NRRL Y-12695)</name>
    <name type="common">Hybrid yeast</name>
    <dbReference type="NCBI Taxonomy" id="559304"/>
    <lineage>
        <taxon>Eukaryota</taxon>
        <taxon>Fungi</taxon>
        <taxon>Dikarya</taxon>
        <taxon>Ascomycota</taxon>
        <taxon>Saccharomycotina</taxon>
        <taxon>Pichiomycetes</taxon>
        <taxon>Debaryomycetaceae</taxon>
        <taxon>Millerozyma</taxon>
    </lineage>
</organism>
<dbReference type="Pfam" id="PF24173">
    <property type="entry name" value="TPR_TTI1_N"/>
    <property type="match status" value="1"/>
</dbReference>
<dbReference type="PANTHER" id="PTHR18460">
    <property type="entry name" value="TEL2 INTERACTING PROTEIN 1 TTI1 FAMILY MEMBER"/>
    <property type="match status" value="1"/>
</dbReference>
<dbReference type="Pfam" id="PF21547">
    <property type="entry name" value="TTI1"/>
    <property type="match status" value="1"/>
</dbReference>
<reference evidence="3 4" key="1">
    <citation type="journal article" date="2012" name="G3 (Bethesda)">
        <title>Pichia sorbitophila, an interspecies yeast hybrid reveals early steps of genome resolution following polyploidization.</title>
        <authorList>
            <person name="Leh Louis V."/>
            <person name="Despons L."/>
            <person name="Friedrich A."/>
            <person name="Martin T."/>
            <person name="Durrens P."/>
            <person name="Casaregola S."/>
            <person name="Neuveglise C."/>
            <person name="Fairhead C."/>
            <person name="Marck C."/>
            <person name="Cruz J.A."/>
            <person name="Straub M.L."/>
            <person name="Kugler V."/>
            <person name="Sacerdot C."/>
            <person name="Uzunov Z."/>
            <person name="Thierry A."/>
            <person name="Weiss S."/>
            <person name="Bleykasten C."/>
            <person name="De Montigny J."/>
            <person name="Jacques N."/>
            <person name="Jung P."/>
            <person name="Lemaire M."/>
            <person name="Mallet S."/>
            <person name="Morel G."/>
            <person name="Richard G.F."/>
            <person name="Sarkar A."/>
            <person name="Savel G."/>
            <person name="Schacherer J."/>
            <person name="Seret M.L."/>
            <person name="Talla E."/>
            <person name="Samson G."/>
            <person name="Jubin C."/>
            <person name="Poulain J."/>
            <person name="Vacherie B."/>
            <person name="Barbe V."/>
            <person name="Pelletier E."/>
            <person name="Sherman D.J."/>
            <person name="Westhof E."/>
            <person name="Weissenbach J."/>
            <person name="Baret P.V."/>
            <person name="Wincker P."/>
            <person name="Gaillardin C."/>
            <person name="Dujon B."/>
            <person name="Souciet J.L."/>
        </authorList>
    </citation>
    <scope>NUCLEOTIDE SEQUENCE [LARGE SCALE GENOMIC DNA]</scope>
    <source>
        <strain evidence="4">ATCC MYA-4447 / BCRC 22081 / CBS 7064 / NBRC 10061 / NRRL Y-12695</strain>
    </source>
</reference>
<dbReference type="GO" id="GO:0005737">
    <property type="term" value="C:cytoplasm"/>
    <property type="evidence" value="ECO:0007669"/>
    <property type="project" value="TreeGrafter"/>
</dbReference>
<dbReference type="InterPro" id="IPR049362">
    <property type="entry name" value="TTI1_rpt"/>
</dbReference>
<dbReference type="PANTHER" id="PTHR18460:SF3">
    <property type="entry name" value="TELO2-INTERACTING PROTEIN 1 HOMOLOG"/>
    <property type="match status" value="1"/>
</dbReference>
<dbReference type="HOGENOM" id="CLU_005544_0_0_1"/>
<dbReference type="Proteomes" id="UP000005222">
    <property type="component" value="Chromosome N"/>
</dbReference>
<evidence type="ECO:0000313" key="4">
    <source>
        <dbReference type="Proteomes" id="UP000005222"/>
    </source>
</evidence>
<dbReference type="OMA" id="SLYKPWG"/>
<dbReference type="STRING" id="559304.G8Y1T4"/>
<dbReference type="AlphaFoldDB" id="G8Y1T4"/>
<evidence type="ECO:0000256" key="1">
    <source>
        <dbReference type="SAM" id="MobiDB-lite"/>
    </source>
</evidence>
<dbReference type="EMBL" id="FO082046">
    <property type="protein sequence ID" value="CCE86787.1"/>
    <property type="molecule type" value="Genomic_DNA"/>
</dbReference>
<dbReference type="FunCoup" id="G8Y1T4">
    <property type="interactions" value="1050"/>
</dbReference>
<name>G8Y1T4_PICSO</name>
<feature type="domain" description="TTI1 N-terminal TPR" evidence="2">
    <location>
        <begin position="30"/>
        <end position="409"/>
    </location>
</feature>
<sequence length="1223" mass="137311">MSMQYNEVNSSRQNGNIFQERERELSSSLFASIKPICIEINKIASLPPSVFKVQAEHLIKPLNQLVSELHRHREAALKSITLDEYFISANLADYIFFPVSNLLKQNDLHISVITDVLDILSFLLDCCWRVQRNAKLMEQLYPVILFLCDSHALTGETLSIASKSTEFKSAVSRSLKSLILSLPFGFLTETPKGYILFGSTFALILESISSITKATGEEDIALFSNAFESIQYLINLSSPQQMSRIFPGVTSSLIKLFINSSSLHYQVVCNVIDTLKSALIKVFEDNTMEFDVQSTTEAPSSLTDLNDLMTISDKQTEITTELDEKITVNGNQEFTRSPSWLKATRKQLKVSLTIFFKALFTSQKFSSKIKYKKQVQESVLDMANKTIAKCYFTLFEDIIPLLLDSCALLLSFISNDEVSVSSMSTEDNAIEEVAQNIIECLPSKAFQKESAFNLQNLLTFKLNDILHNKLPSSVFSTEDEKMNTIVVSIKFHFLLLKLVSAEQVSSSDVTSNSAQKLVQVLVECIKDAIFHNQKTKKKSNFKDHLFATPNSASLVDDEQSRNVYDNIKLPGYINASKIGNTRKKRPESSHSNMNNALLVKSTFSLHDLDTVQSSELAFFDKSFTRFFEKRLQSLLSFVGQLISNKDELVESLINHNIDIDNENKENKILKSGLSLWISTLFMSKGISTTESSQKFNIDDFLDLDSVPDNVSLAEVDDRDDQSIVYLILDFSQDLLDEIGGFAGSSTMTSRDDLRTANINEISYAIALHSIGLSSRFFPLSEFESSVMIDYLYPLIEGLTLNSQPLAQLSAAVSLKEIADVHYGGSLQKLIACNSDYLIDSLSIRLSTACYLHPNIPSILYVILKISGIQLLKSNHLHGILQQLFVMLDSYHGYVSLVEGCFLVLTEVVKCIKAEYSHQTSGPKLSIEDDVKKSQNSLGKEAFSIQDVLDTLDASEKIKDPFNKLDSGEDIAFGKRQNRPFAEQVEDSDDEDVESDENPEEPQEKDSSSWKCHIPYDIYMISQRIFNYAFQLISLPSNKLRILIMKNVTETYPILVQNYALCMPCISQNWHHISHIISEFAKEKDPGDSNNASTESLVAETFKFLTDVINADAKSGELFLSRKFIEMWEQIQKLGLVRANSSNAGTLEKAGTMTRSVLPYSLKNATLRKSIHAFLICGLDAYGLTIPDRVAYDIVKFCRSLGVEKETKQSRRISNISVSIKTCT</sequence>
<evidence type="ECO:0000313" key="3">
    <source>
        <dbReference type="EMBL" id="CCE86787.1"/>
    </source>
</evidence>
<proteinExistence type="predicted"/>